<dbReference type="OrthoDB" id="412981at2759"/>
<dbReference type="EMBL" id="BGZK01001086">
    <property type="protein sequence ID" value="GBP70782.1"/>
    <property type="molecule type" value="Genomic_DNA"/>
</dbReference>
<feature type="compositionally biased region" description="Polar residues" evidence="1">
    <location>
        <begin position="163"/>
        <end position="172"/>
    </location>
</feature>
<proteinExistence type="predicted"/>
<feature type="region of interest" description="Disordered" evidence="1">
    <location>
        <begin position="150"/>
        <end position="172"/>
    </location>
</feature>
<organism evidence="2 3">
    <name type="scientific">Eumeta variegata</name>
    <name type="common">Bagworm moth</name>
    <name type="synonym">Eumeta japonica</name>
    <dbReference type="NCBI Taxonomy" id="151549"/>
    <lineage>
        <taxon>Eukaryota</taxon>
        <taxon>Metazoa</taxon>
        <taxon>Ecdysozoa</taxon>
        <taxon>Arthropoda</taxon>
        <taxon>Hexapoda</taxon>
        <taxon>Insecta</taxon>
        <taxon>Pterygota</taxon>
        <taxon>Neoptera</taxon>
        <taxon>Endopterygota</taxon>
        <taxon>Lepidoptera</taxon>
        <taxon>Glossata</taxon>
        <taxon>Ditrysia</taxon>
        <taxon>Tineoidea</taxon>
        <taxon>Psychidae</taxon>
        <taxon>Oiketicinae</taxon>
        <taxon>Eumeta</taxon>
    </lineage>
</organism>
<evidence type="ECO:0000313" key="3">
    <source>
        <dbReference type="Proteomes" id="UP000299102"/>
    </source>
</evidence>
<keyword evidence="3" id="KW-1185">Reference proteome</keyword>
<reference evidence="2 3" key="1">
    <citation type="journal article" date="2019" name="Commun. Biol.">
        <title>The bagworm genome reveals a unique fibroin gene that provides high tensile strength.</title>
        <authorList>
            <person name="Kono N."/>
            <person name="Nakamura H."/>
            <person name="Ohtoshi R."/>
            <person name="Tomita M."/>
            <person name="Numata K."/>
            <person name="Arakawa K."/>
        </authorList>
    </citation>
    <scope>NUCLEOTIDE SEQUENCE [LARGE SCALE GENOMIC DNA]</scope>
</reference>
<name>A0A4C1Y7J1_EUMVA</name>
<sequence>MRKIKSFVSHLQPQEKRCGRSANELMRGVIRLTPDTPHAGVTQGSRLIPELYALYTDDISTLRGHLEDWEDDVMLVLYAVDSAYFALSRRADLAAKRIQRIFDYVKNDVITRDLKVETLEEFVKMLARRAFNRADVGSYTSLHNLAPHYDRPTKGYQLPQDLVSKSPNEGKV</sequence>
<protein>
    <submittedName>
        <fullName evidence="2">Uncharacterized protein</fullName>
    </submittedName>
</protein>
<evidence type="ECO:0000256" key="1">
    <source>
        <dbReference type="SAM" id="MobiDB-lite"/>
    </source>
</evidence>
<dbReference type="Proteomes" id="UP000299102">
    <property type="component" value="Unassembled WGS sequence"/>
</dbReference>
<evidence type="ECO:0000313" key="2">
    <source>
        <dbReference type="EMBL" id="GBP70782.1"/>
    </source>
</evidence>
<accession>A0A4C1Y7J1</accession>
<gene>
    <name evidence="2" type="ORF">EVAR_52908_1</name>
</gene>
<dbReference type="AlphaFoldDB" id="A0A4C1Y7J1"/>
<comment type="caution">
    <text evidence="2">The sequence shown here is derived from an EMBL/GenBank/DDBJ whole genome shotgun (WGS) entry which is preliminary data.</text>
</comment>